<dbReference type="KEGG" id="atr:18439674"/>
<dbReference type="EC" id="2.3.2.27" evidence="2"/>
<comment type="catalytic activity">
    <reaction evidence="1">
        <text>S-ubiquitinyl-[E2 ubiquitin-conjugating enzyme]-L-cysteine + [acceptor protein]-L-lysine = [E2 ubiquitin-conjugating enzyme]-L-cysteine + N(6)-ubiquitinyl-[acceptor protein]-L-lysine.</text>
        <dbReference type="EC" id="2.3.2.27"/>
    </reaction>
</comment>
<dbReference type="HOGENOM" id="CLU_1410568_0_0_1"/>
<evidence type="ECO:0000256" key="2">
    <source>
        <dbReference type="ARBA" id="ARBA00012483"/>
    </source>
</evidence>
<evidence type="ECO:0000313" key="10">
    <source>
        <dbReference type="EMBL" id="ERN11476.1"/>
    </source>
</evidence>
<evidence type="ECO:0000256" key="8">
    <source>
        <dbReference type="PROSITE-ProRule" id="PRU00175"/>
    </source>
</evidence>
<dbReference type="GO" id="GO:0004842">
    <property type="term" value="F:ubiquitin-protein transferase activity"/>
    <property type="evidence" value="ECO:0000318"/>
    <property type="project" value="GO_Central"/>
</dbReference>
<dbReference type="InterPro" id="IPR001841">
    <property type="entry name" value="Znf_RING"/>
</dbReference>
<accession>W1PUT9</accession>
<dbReference type="PANTHER" id="PTHR46463:SF10">
    <property type="entry name" value="OS01G0926200 PROTEIN"/>
    <property type="match status" value="1"/>
</dbReference>
<keyword evidence="5 8" id="KW-0863">Zinc-finger</keyword>
<keyword evidence="6" id="KW-0833">Ubl conjugation pathway</keyword>
<evidence type="ECO:0000256" key="6">
    <source>
        <dbReference type="ARBA" id="ARBA00022786"/>
    </source>
</evidence>
<dbReference type="Proteomes" id="UP000017836">
    <property type="component" value="Unassembled WGS sequence"/>
</dbReference>
<reference evidence="11" key="1">
    <citation type="journal article" date="2013" name="Science">
        <title>The Amborella genome and the evolution of flowering plants.</title>
        <authorList>
            <consortium name="Amborella Genome Project"/>
        </authorList>
    </citation>
    <scope>NUCLEOTIDE SEQUENCE [LARGE SCALE GENOMIC DNA]</scope>
</reference>
<evidence type="ECO:0000256" key="7">
    <source>
        <dbReference type="ARBA" id="ARBA00022833"/>
    </source>
</evidence>
<sequence length="193" mass="21310">MGSFCCCFGRGGCFGGGDESSYPDVSTATLGATLGGFSSLQFRESTSSTLSSQAAVNQLIPPSRDFQPMQRRRRKSQINDTNEARVAENTGMEAPLGVDSFQVLKVQGDKNSLGDGKFQHHNACKEPRKINALLLADEDEDCCPTCLEGYNADNPKIMTKCKHHYHLSCIYEWMERSNTCPLCEQVMEFNETS</sequence>
<evidence type="ECO:0000256" key="3">
    <source>
        <dbReference type="ARBA" id="ARBA00022679"/>
    </source>
</evidence>
<proteinExistence type="predicted"/>
<dbReference type="CDD" id="cd23116">
    <property type="entry name" value="RING-H2_AIRP1-like"/>
    <property type="match status" value="1"/>
</dbReference>
<dbReference type="AlphaFoldDB" id="W1PUT9"/>
<dbReference type="eggNOG" id="KOG0800">
    <property type="taxonomic scope" value="Eukaryota"/>
</dbReference>
<dbReference type="PROSITE" id="PS50089">
    <property type="entry name" value="ZF_RING_2"/>
    <property type="match status" value="1"/>
</dbReference>
<dbReference type="SUPFAM" id="SSF57850">
    <property type="entry name" value="RING/U-box"/>
    <property type="match status" value="1"/>
</dbReference>
<dbReference type="Gramene" id="ERN11476">
    <property type="protein sequence ID" value="ERN11476"/>
    <property type="gene ID" value="AMTR_s00022p00095970"/>
</dbReference>
<keyword evidence="4" id="KW-0479">Metal-binding</keyword>
<keyword evidence="3" id="KW-0808">Transferase</keyword>
<evidence type="ECO:0000256" key="5">
    <source>
        <dbReference type="ARBA" id="ARBA00022771"/>
    </source>
</evidence>
<evidence type="ECO:0000256" key="4">
    <source>
        <dbReference type="ARBA" id="ARBA00022723"/>
    </source>
</evidence>
<organism evidence="10 11">
    <name type="scientific">Amborella trichopoda</name>
    <dbReference type="NCBI Taxonomy" id="13333"/>
    <lineage>
        <taxon>Eukaryota</taxon>
        <taxon>Viridiplantae</taxon>
        <taxon>Streptophyta</taxon>
        <taxon>Embryophyta</taxon>
        <taxon>Tracheophyta</taxon>
        <taxon>Spermatophyta</taxon>
        <taxon>Magnoliopsida</taxon>
        <taxon>Amborellales</taxon>
        <taxon>Amborellaceae</taxon>
        <taxon>Amborella</taxon>
    </lineage>
</organism>
<keyword evidence="11" id="KW-1185">Reference proteome</keyword>
<dbReference type="GO" id="GO:0061630">
    <property type="term" value="F:ubiquitin protein ligase activity"/>
    <property type="evidence" value="ECO:0007669"/>
    <property type="project" value="UniProtKB-EC"/>
</dbReference>
<name>W1PUT9_AMBTC</name>
<dbReference type="Gene3D" id="3.30.40.10">
    <property type="entry name" value="Zinc/RING finger domain, C3HC4 (zinc finger)"/>
    <property type="match status" value="1"/>
</dbReference>
<dbReference type="PANTHER" id="PTHR46463">
    <property type="entry name" value="ZINC FINGER, RING/FYVE/PHD-TYPE"/>
    <property type="match status" value="1"/>
</dbReference>
<dbReference type="EMBL" id="KI392687">
    <property type="protein sequence ID" value="ERN11476.1"/>
    <property type="molecule type" value="Genomic_DNA"/>
</dbReference>
<dbReference type="SMART" id="SM00184">
    <property type="entry name" value="RING"/>
    <property type="match status" value="1"/>
</dbReference>
<gene>
    <name evidence="10" type="ORF">AMTR_s00022p00095970</name>
</gene>
<protein>
    <recommendedName>
        <fullName evidence="2">RING-type E3 ubiquitin transferase</fullName>
        <ecNumber evidence="2">2.3.2.27</ecNumber>
    </recommendedName>
</protein>
<evidence type="ECO:0000259" key="9">
    <source>
        <dbReference type="PROSITE" id="PS50089"/>
    </source>
</evidence>
<keyword evidence="7" id="KW-0862">Zinc</keyword>
<dbReference type="OrthoDB" id="8062037at2759"/>
<feature type="domain" description="RING-type" evidence="9">
    <location>
        <begin position="143"/>
        <end position="184"/>
    </location>
</feature>
<dbReference type="InterPro" id="IPR013083">
    <property type="entry name" value="Znf_RING/FYVE/PHD"/>
</dbReference>
<evidence type="ECO:0000313" key="11">
    <source>
        <dbReference type="Proteomes" id="UP000017836"/>
    </source>
</evidence>
<evidence type="ECO:0000256" key="1">
    <source>
        <dbReference type="ARBA" id="ARBA00000900"/>
    </source>
</evidence>
<dbReference type="Pfam" id="PF13639">
    <property type="entry name" value="zf-RING_2"/>
    <property type="match status" value="1"/>
</dbReference>
<dbReference type="GO" id="GO:0008270">
    <property type="term" value="F:zinc ion binding"/>
    <property type="evidence" value="ECO:0007669"/>
    <property type="project" value="UniProtKB-KW"/>
</dbReference>